<name>A0AAN7RPK1_MYCAM</name>
<dbReference type="EMBL" id="JAUNZN010000104">
    <property type="protein sequence ID" value="KAK4805381.1"/>
    <property type="molecule type" value="Genomic_DNA"/>
</dbReference>
<protein>
    <submittedName>
        <fullName evidence="1">Uncharacterized protein</fullName>
    </submittedName>
</protein>
<dbReference type="Proteomes" id="UP001333110">
    <property type="component" value="Unassembled WGS sequence"/>
</dbReference>
<reference evidence="1 2" key="1">
    <citation type="journal article" date="2023" name="J. Hered.">
        <title>Chromosome-level genome of the wood stork (Mycteria americana) provides insight into avian chromosome evolution.</title>
        <authorList>
            <person name="Flamio R. Jr."/>
            <person name="Ramstad K.M."/>
        </authorList>
    </citation>
    <scope>NUCLEOTIDE SEQUENCE [LARGE SCALE GENOMIC DNA]</scope>
    <source>
        <strain evidence="1">JAX WOST 10</strain>
    </source>
</reference>
<dbReference type="AlphaFoldDB" id="A0AAN7RPK1"/>
<proteinExistence type="predicted"/>
<sequence>MMSQGGHSPSSLKGHGDWRNRLMTGSSQLLHAPFKNAQVMSRGTKGSAPERVPLEPVSGCLKEKGKCPKEKAWRITPWDRDSFFWDLLTTPACRACASQYSCSSASWEQPVALTTTVDSSLHSPMDFFLRNLSFLEICYPSVTAKKAGGFPDGRWQDLLPRLCCPAVCPGFVGQDQMLLLAALAYHCYIAKCDCCVKRATVTLGKRWELCRRTNSPLPAAHGEAQRLMAVGGARALEDMWP</sequence>
<gene>
    <name evidence="1" type="ORF">QYF61_003954</name>
</gene>
<accession>A0AAN7RPK1</accession>
<evidence type="ECO:0000313" key="2">
    <source>
        <dbReference type="Proteomes" id="UP001333110"/>
    </source>
</evidence>
<organism evidence="1 2">
    <name type="scientific">Mycteria americana</name>
    <name type="common">Wood stork</name>
    <dbReference type="NCBI Taxonomy" id="33587"/>
    <lineage>
        <taxon>Eukaryota</taxon>
        <taxon>Metazoa</taxon>
        <taxon>Chordata</taxon>
        <taxon>Craniata</taxon>
        <taxon>Vertebrata</taxon>
        <taxon>Euteleostomi</taxon>
        <taxon>Archelosauria</taxon>
        <taxon>Archosauria</taxon>
        <taxon>Dinosauria</taxon>
        <taxon>Saurischia</taxon>
        <taxon>Theropoda</taxon>
        <taxon>Coelurosauria</taxon>
        <taxon>Aves</taxon>
        <taxon>Neognathae</taxon>
        <taxon>Neoaves</taxon>
        <taxon>Aequornithes</taxon>
        <taxon>Ciconiiformes</taxon>
        <taxon>Ciconiidae</taxon>
        <taxon>Mycteria</taxon>
    </lineage>
</organism>
<evidence type="ECO:0000313" key="1">
    <source>
        <dbReference type="EMBL" id="KAK4805381.1"/>
    </source>
</evidence>
<keyword evidence="2" id="KW-1185">Reference proteome</keyword>
<comment type="caution">
    <text evidence="1">The sequence shown here is derived from an EMBL/GenBank/DDBJ whole genome shotgun (WGS) entry which is preliminary data.</text>
</comment>